<reference evidence="3 4" key="1">
    <citation type="submission" date="2017-07" db="EMBL/GenBank/DDBJ databases">
        <title>Isolation and development of strain Bacillus megaterium SR7 for enhanced growth and metabolite production under supercritical carbon dioxide.</title>
        <authorList>
            <person name="Freedman A.J.E."/>
            <person name="Peet K.C."/>
            <person name="Boock J.T."/>
            <person name="Penn K."/>
            <person name="Prather K.L.J."/>
            <person name="Thompson J.R."/>
        </authorList>
    </citation>
    <scope>NUCLEOTIDE SEQUENCE [LARGE SCALE GENOMIC DNA]</scope>
    <source>
        <strain evidence="3 4">SR7</strain>
    </source>
</reference>
<dbReference type="InterPro" id="IPR007119">
    <property type="entry name" value="Phage_tail_spike_N"/>
</dbReference>
<proteinExistence type="predicted"/>
<keyword evidence="1" id="KW-0175">Coiled coil</keyword>
<dbReference type="Proteomes" id="UP000253834">
    <property type="component" value="Chromosome"/>
</dbReference>
<evidence type="ECO:0000259" key="2">
    <source>
        <dbReference type="Pfam" id="PF06605"/>
    </source>
</evidence>
<evidence type="ECO:0000256" key="1">
    <source>
        <dbReference type="SAM" id="Coils"/>
    </source>
</evidence>
<feature type="domain" description="Tail spike" evidence="2">
    <location>
        <begin position="88"/>
        <end position="336"/>
    </location>
</feature>
<name>A0AA86IMV1_PRIMG</name>
<feature type="coiled-coil region" evidence="1">
    <location>
        <begin position="2158"/>
        <end position="2185"/>
    </location>
</feature>
<dbReference type="Pfam" id="PF06605">
    <property type="entry name" value="Prophage_tail"/>
    <property type="match status" value="1"/>
</dbReference>
<accession>A0AA86IMV1</accession>
<dbReference type="CDD" id="cd19958">
    <property type="entry name" value="pyocin_knob"/>
    <property type="match status" value="1"/>
</dbReference>
<evidence type="ECO:0000313" key="4">
    <source>
        <dbReference type="Proteomes" id="UP000253834"/>
    </source>
</evidence>
<protein>
    <recommendedName>
        <fullName evidence="2">Tail spike domain-containing protein</fullName>
    </recommendedName>
</protein>
<dbReference type="RefSeq" id="WP_114897343.1">
    <property type="nucleotide sequence ID" value="NZ_CP022674.1"/>
</dbReference>
<dbReference type="EMBL" id="CP022674">
    <property type="protein sequence ID" value="AXI32662.1"/>
    <property type="molecule type" value="Genomic_DNA"/>
</dbReference>
<dbReference type="InterPro" id="IPR010572">
    <property type="entry name" value="Tail_dom"/>
</dbReference>
<dbReference type="NCBIfam" id="TIGR01665">
    <property type="entry name" value="put_anti_recept"/>
    <property type="match status" value="1"/>
</dbReference>
<gene>
    <name evidence="3" type="ORF">CIB87_28145</name>
</gene>
<evidence type="ECO:0000313" key="3">
    <source>
        <dbReference type="EMBL" id="AXI32662.1"/>
    </source>
</evidence>
<organism evidence="3 4">
    <name type="scientific">Priestia megaterium</name>
    <name type="common">Bacillus megaterium</name>
    <dbReference type="NCBI Taxonomy" id="1404"/>
    <lineage>
        <taxon>Bacteria</taxon>
        <taxon>Bacillati</taxon>
        <taxon>Bacillota</taxon>
        <taxon>Bacilli</taxon>
        <taxon>Bacillales</taxon>
        <taxon>Bacillaceae</taxon>
        <taxon>Priestia</taxon>
    </lineage>
</organism>
<sequence length="2185" mass="242687">MIHLLEKQSNNIIAVLDDNLLEAKHKQDNQLEETFSFSYPATDEKAAFLVTRNRVVIKDDNGQFREFIIDYVEKDGDFIEVESSSSYLDLKKQKVIKPITLTGQTVSTATQYVLGNTQWEVGIAEYENVREITFDYTNPYDALKTVASTFSRELNFRVEIDGNYILRRVVDLVEKVGSFHGKEIQFGKDLTELKRKEKSDEIVTALFCLGPEKEDGTRISVLVEDKEALQRWGINGQHLVEIYEPQSSDQDMTVATLKTLGETALKKRINSVVEYEISQADLEYIPGYEHEKVRYGDTVRIKDLHYKPPLYMEARVISVERDLLDPTEKDYTLGDFVEYTERDVLAEFDDFKKNMRIRIIKQPTPPEGGYNVLWVDTSKAVHVLYTWDGVNWNKVTPTKASEVGAETPQGAQEKANNSRDQAIEYTDEQVGVVNDTVEQVQQDVLSRERKIYKQAEAPEGVPFGTLWIDIDAPLQPMYMWNGSEWSSLGPTNAEELGAVLQADYDKKVAEYDQRVAEILSDLSQKVSDADYNQTVSNILGDLDKKVGLDAYNAKVKEITTNLNAKVPQDTYDSKVQQIQQSLDGKAELQYVNGQLVTKANANSVYTKTDVDNALNSKVSTTTYNTDKDGIVQRLNSSENRLTVNEKEILLRATQTDLDTVKGRVSTSEQKIELQDQQISLMVQKDTFDNLKGTVESQGSRLELAEGNITLKADKTVVDKKADQTALNATNQNVSNAVQSISNLQTQINVAYDRIDLKASQTDFNNLTGKVNNNESQLSIQADQIQQRVTKTELNNLTIGGRNLARDSKIAELLPKNTGQSSDNYNYKAFFVEFIKGQEYTVSFEVEQTAGNPISSISVYEYTGGSSVPVPIVGGKVTRTFTSISDTSDRLLLYAGVAGATRENGVIFRNVKVEKGSKATDWTPAPEDIDTQINGLDGRISTAESTITQQAGLIESKVSRDTYTVDKNTLQTDINSRSKQTDLNTTNSNLANAVTRVTNAESRITQTEKDIKLKSSQTDLDTTNRRVTTAEGQISVQANLISQKVSQVDYDADMSGVTTRLSSAETSINQTKNDIKLKANQTDFDALTGRVNNNASQLTIQAGEIASRVTKTEFESQITGVRNLITNGVDFKNLDNWSKNGGNLIELATKDNRIVIHAKGSIAKADYVKRIKRNTEYVFSVEIFPTFDMPVTTITPAHYWINLDGKSGQDARASVQLLSADTIYANKWNRIDILFKTKDIDGDIWFRPFVYNSQYITPDAEYWLASMSLTEGNKIVTPMPSPDDVDKSIDGLAYRIGSAESSIVQQADLIQQRVTKLTFDQGISSTKSYADSKANVAENNAKGYSDGKLAPVIQRVSTAESTITQQADQIQQRVTKSEFDLLEVGARNFFPNSDFSKTYKSGQTTSKHDDLYAVSWGGYNGGISDPTNSYHAHIDNQTFGFPVYEFNESDGNRNWKGINVTLSNVTGDTGDFCISMDAFATGIGARCTGGFYYYKKGATSPSFYSEQFEVSDFKVNEWGRVYASVKLNDDVDFSKQIRFYIYGYNFRSNVILYIKNLKLEKGNKPTSWTPSYEDTKEQISGLGNRLATAESTITQQADMIQQRVTSSTFTQGINDTKAYADTKKNEAVSSANTYTNSKAATAESNAKTYTNNQVSPLVNRLSNAESAITQQDRQIQLRVSQSTFDIQMDNTLVERGSIDGTDWNSLTKMGVYRVYLRSPMPSNFPSGAYEYGTLEVRSSGNSVTQTYSSHGNIRQVFTRTKWNANDWNAWKQIEDVEGSQAKVNTLKSGEIDPLKTRVATAESSITQQANLISQKVSQSDFNGQTFVSLINQTAQSIKIQAKNIEFKGAVSVLSDITGDLGTMTAGTLIGTVIKTSRFESLSGDKISLGSYGWIDTAIAGVIKRTRFGTEGGTYLAVDDNQYYHFVMGDRFSVSLYSSPDSHFNLRLGSATVKGLSTSPTIQIRNQADNDYADLVAKDLTLLGTVRTGGDAEIVSSGSILRLVGAQHGFVEFFPFGKAQGRKGWLGYGTAGDTTLTLKANSALRLDSGSARIDLDNASPAVYIKSSSGGDATAYAKTFTPTSRRELKKNIELFKKSESGLTPLEEIMNTNMYKYHFNDELDSEIKHTGVILDESPVGIVDIRGNGIDLYSMVSYSWSGIQALKIENDELRNELEILKAEINKIKAL</sequence>